<protein>
    <submittedName>
        <fullName evidence="1">Putative nadh dehydrogenase</fullName>
    </submittedName>
</protein>
<name>A0A0L7LCX0_OPEBR</name>
<sequence>MGVCVEQLIPLYVCTGIGCAMAVFYTLRLATRNPDVSWSKKANPEPWEEYRTKQYKLNQSAQATVVAWPSDKLGHYTVANF</sequence>
<dbReference type="EMBL" id="JTDY01001624">
    <property type="protein sequence ID" value="KOB73317.1"/>
    <property type="molecule type" value="Genomic_DNA"/>
</dbReference>
<dbReference type="Pfam" id="PF06522">
    <property type="entry name" value="B12D"/>
    <property type="match status" value="1"/>
</dbReference>
<comment type="caution">
    <text evidence="1">The sequence shown here is derived from an EMBL/GenBank/DDBJ whole genome shotgun (WGS) entry which is preliminary data.</text>
</comment>
<keyword evidence="2" id="KW-1185">Reference proteome</keyword>
<dbReference type="InterPro" id="IPR010530">
    <property type="entry name" value="B12D"/>
</dbReference>
<dbReference type="AlphaFoldDB" id="A0A0L7LCX0"/>
<proteinExistence type="predicted"/>
<dbReference type="PANTHER" id="PTHR14256">
    <property type="entry name" value="NADH-UBIQUINONE OXIDOREDUCTASE MLRQ SUBUNIT"/>
    <property type="match status" value="1"/>
</dbReference>
<accession>A0A0L7LCX0</accession>
<dbReference type="Proteomes" id="UP000037510">
    <property type="component" value="Unassembled WGS sequence"/>
</dbReference>
<gene>
    <name evidence="1" type="ORF">OBRU01_10919</name>
</gene>
<dbReference type="PANTHER" id="PTHR14256:SF1">
    <property type="entry name" value="GEO09626P1"/>
    <property type="match status" value="1"/>
</dbReference>
<dbReference type="STRING" id="104452.A0A0L7LCX0"/>
<evidence type="ECO:0000313" key="2">
    <source>
        <dbReference type="Proteomes" id="UP000037510"/>
    </source>
</evidence>
<reference evidence="1 2" key="1">
    <citation type="journal article" date="2015" name="Genome Biol. Evol.">
        <title>The genome of winter moth (Operophtera brumata) provides a genomic perspective on sexual dimorphism and phenology.</title>
        <authorList>
            <person name="Derks M.F."/>
            <person name="Smit S."/>
            <person name="Salis L."/>
            <person name="Schijlen E."/>
            <person name="Bossers A."/>
            <person name="Mateman C."/>
            <person name="Pijl A.S."/>
            <person name="de Ridder D."/>
            <person name="Groenen M.A."/>
            <person name="Visser M.E."/>
            <person name="Megens H.J."/>
        </authorList>
    </citation>
    <scope>NUCLEOTIDE SEQUENCE [LARGE SCALE GENOMIC DNA]</scope>
    <source>
        <strain evidence="1">WM2013NL</strain>
        <tissue evidence="1">Head and thorax</tissue>
    </source>
</reference>
<organism evidence="1 2">
    <name type="scientific">Operophtera brumata</name>
    <name type="common">Winter moth</name>
    <name type="synonym">Phalaena brumata</name>
    <dbReference type="NCBI Taxonomy" id="104452"/>
    <lineage>
        <taxon>Eukaryota</taxon>
        <taxon>Metazoa</taxon>
        <taxon>Ecdysozoa</taxon>
        <taxon>Arthropoda</taxon>
        <taxon>Hexapoda</taxon>
        <taxon>Insecta</taxon>
        <taxon>Pterygota</taxon>
        <taxon>Neoptera</taxon>
        <taxon>Endopterygota</taxon>
        <taxon>Lepidoptera</taxon>
        <taxon>Glossata</taxon>
        <taxon>Ditrysia</taxon>
        <taxon>Geometroidea</taxon>
        <taxon>Geometridae</taxon>
        <taxon>Larentiinae</taxon>
        <taxon>Operophtera</taxon>
    </lineage>
</organism>
<evidence type="ECO:0000313" key="1">
    <source>
        <dbReference type="EMBL" id="KOB73317.1"/>
    </source>
</evidence>